<dbReference type="SMART" id="SM00184">
    <property type="entry name" value="RING"/>
    <property type="match status" value="1"/>
</dbReference>
<dbReference type="InterPro" id="IPR013083">
    <property type="entry name" value="Znf_RING/FYVE/PHD"/>
</dbReference>
<sequence>MEDFVNCQQSFRLYQENTFTTCELYRSSPSQFHMDFIFSCESFYFQWVLHQNSTNPRYERLVNPPVINNFIRVSLESLISNEPARRAIEETLKDWPISENWRDNFVDYVIMRAQDEVIKMPRHHNFISFEFKVVAIHEHVFNEGRAMNSMIQQSMEEDNDVSYLVPTAESSIESLEITRLTDNGTCSICLEDFPSNGDSDGACMPCSHTFHEDCIKKWLRTSHYCPVCRFEMPTS</sequence>
<dbReference type="Gene3D" id="3.30.40.10">
    <property type="entry name" value="Zinc/RING finger domain, C3HC4 (zinc finger)"/>
    <property type="match status" value="1"/>
</dbReference>
<evidence type="ECO:0000259" key="7">
    <source>
        <dbReference type="PROSITE" id="PS50089"/>
    </source>
</evidence>
<dbReference type="GO" id="GO:0008270">
    <property type="term" value="F:zinc ion binding"/>
    <property type="evidence" value="ECO:0007669"/>
    <property type="project" value="UniProtKB-KW"/>
</dbReference>
<dbReference type="EMBL" id="WHWC01000099">
    <property type="protein sequence ID" value="KAG8363035.1"/>
    <property type="molecule type" value="Genomic_DNA"/>
</dbReference>
<organism evidence="8 9">
    <name type="scientific">Buddleja alternifolia</name>
    <dbReference type="NCBI Taxonomy" id="168488"/>
    <lineage>
        <taxon>Eukaryota</taxon>
        <taxon>Viridiplantae</taxon>
        <taxon>Streptophyta</taxon>
        <taxon>Embryophyta</taxon>
        <taxon>Tracheophyta</taxon>
        <taxon>Spermatophyta</taxon>
        <taxon>Magnoliopsida</taxon>
        <taxon>eudicotyledons</taxon>
        <taxon>Gunneridae</taxon>
        <taxon>Pentapetalae</taxon>
        <taxon>asterids</taxon>
        <taxon>lamiids</taxon>
        <taxon>Lamiales</taxon>
        <taxon>Scrophulariaceae</taxon>
        <taxon>Buddlejeae</taxon>
        <taxon>Buddleja</taxon>
    </lineage>
</organism>
<dbReference type="SUPFAM" id="SSF57850">
    <property type="entry name" value="RING/U-box"/>
    <property type="match status" value="1"/>
</dbReference>
<evidence type="ECO:0000256" key="2">
    <source>
        <dbReference type="ARBA" id="ARBA00012483"/>
    </source>
</evidence>
<dbReference type="EC" id="2.3.2.27" evidence="2"/>
<evidence type="ECO:0000313" key="8">
    <source>
        <dbReference type="EMBL" id="KAG8363035.1"/>
    </source>
</evidence>
<feature type="domain" description="RING-type" evidence="7">
    <location>
        <begin position="186"/>
        <end position="229"/>
    </location>
</feature>
<evidence type="ECO:0000256" key="6">
    <source>
        <dbReference type="PROSITE-ProRule" id="PRU00175"/>
    </source>
</evidence>
<comment type="caution">
    <text evidence="8">The sequence shown here is derived from an EMBL/GenBank/DDBJ whole genome shotgun (WGS) entry which is preliminary data.</text>
</comment>
<dbReference type="Proteomes" id="UP000826271">
    <property type="component" value="Unassembled WGS sequence"/>
</dbReference>
<dbReference type="PANTHER" id="PTHR15710">
    <property type="entry name" value="E3 UBIQUITIN-PROTEIN LIGASE PRAJA"/>
    <property type="match status" value="1"/>
</dbReference>
<dbReference type="GO" id="GO:0061630">
    <property type="term" value="F:ubiquitin protein ligase activity"/>
    <property type="evidence" value="ECO:0007669"/>
    <property type="project" value="UniProtKB-EC"/>
</dbReference>
<name>A0AAV6W3Q4_9LAMI</name>
<keyword evidence="9" id="KW-1185">Reference proteome</keyword>
<dbReference type="SMART" id="SM00744">
    <property type="entry name" value="RINGv"/>
    <property type="match status" value="1"/>
</dbReference>
<keyword evidence="3" id="KW-0479">Metal-binding</keyword>
<dbReference type="PROSITE" id="PS50089">
    <property type="entry name" value="ZF_RING_2"/>
    <property type="match status" value="1"/>
</dbReference>
<dbReference type="GO" id="GO:0016567">
    <property type="term" value="P:protein ubiquitination"/>
    <property type="evidence" value="ECO:0007669"/>
    <property type="project" value="TreeGrafter"/>
</dbReference>
<dbReference type="GO" id="GO:0005737">
    <property type="term" value="C:cytoplasm"/>
    <property type="evidence" value="ECO:0007669"/>
    <property type="project" value="TreeGrafter"/>
</dbReference>
<dbReference type="InterPro" id="IPR001841">
    <property type="entry name" value="Znf_RING"/>
</dbReference>
<evidence type="ECO:0000256" key="5">
    <source>
        <dbReference type="ARBA" id="ARBA00022833"/>
    </source>
</evidence>
<evidence type="ECO:0000256" key="1">
    <source>
        <dbReference type="ARBA" id="ARBA00000900"/>
    </source>
</evidence>
<dbReference type="InterPro" id="IPR011016">
    <property type="entry name" value="Znf_RING-CH"/>
</dbReference>
<keyword evidence="5" id="KW-0862">Zinc</keyword>
<dbReference type="PANTHER" id="PTHR15710:SF77">
    <property type="entry name" value="RING-H2 FINGER PROTEIN ATL21B"/>
    <property type="match status" value="1"/>
</dbReference>
<evidence type="ECO:0000313" key="9">
    <source>
        <dbReference type="Proteomes" id="UP000826271"/>
    </source>
</evidence>
<accession>A0AAV6W3Q4</accession>
<evidence type="ECO:0000256" key="3">
    <source>
        <dbReference type="ARBA" id="ARBA00022723"/>
    </source>
</evidence>
<reference evidence="8" key="1">
    <citation type="submission" date="2019-10" db="EMBL/GenBank/DDBJ databases">
        <authorList>
            <person name="Zhang R."/>
            <person name="Pan Y."/>
            <person name="Wang J."/>
            <person name="Ma R."/>
            <person name="Yu S."/>
        </authorList>
    </citation>
    <scope>NUCLEOTIDE SEQUENCE</scope>
    <source>
        <strain evidence="8">LA-IB0</strain>
        <tissue evidence="8">Leaf</tissue>
    </source>
</reference>
<proteinExistence type="predicted"/>
<gene>
    <name evidence="8" type="ORF">BUALT_BualtUnG0011500</name>
</gene>
<evidence type="ECO:0000256" key="4">
    <source>
        <dbReference type="ARBA" id="ARBA00022771"/>
    </source>
</evidence>
<dbReference type="Pfam" id="PF13639">
    <property type="entry name" value="zf-RING_2"/>
    <property type="match status" value="1"/>
</dbReference>
<dbReference type="AlphaFoldDB" id="A0AAV6W3Q4"/>
<keyword evidence="4 6" id="KW-0863">Zinc-finger</keyword>
<comment type="catalytic activity">
    <reaction evidence="1">
        <text>S-ubiquitinyl-[E2 ubiquitin-conjugating enzyme]-L-cysteine + [acceptor protein]-L-lysine = [E2 ubiquitin-conjugating enzyme]-L-cysteine + N(6)-ubiquitinyl-[acceptor protein]-L-lysine.</text>
        <dbReference type="EC" id="2.3.2.27"/>
    </reaction>
</comment>
<protein>
    <recommendedName>
        <fullName evidence="2">RING-type E3 ubiquitin transferase</fullName>
        <ecNumber evidence="2">2.3.2.27</ecNumber>
    </recommendedName>
</protein>